<dbReference type="AlphaFoldDB" id="A0A067N366"/>
<dbReference type="Proteomes" id="UP000027195">
    <property type="component" value="Unassembled WGS sequence"/>
</dbReference>
<reference evidence="2" key="1">
    <citation type="journal article" date="2014" name="Proc. Natl. Acad. Sci. U.S.A.">
        <title>Extensive sampling of basidiomycete genomes demonstrates inadequacy of the white-rot/brown-rot paradigm for wood decay fungi.</title>
        <authorList>
            <person name="Riley R."/>
            <person name="Salamov A.A."/>
            <person name="Brown D.W."/>
            <person name="Nagy L.G."/>
            <person name="Floudas D."/>
            <person name="Held B.W."/>
            <person name="Levasseur A."/>
            <person name="Lombard V."/>
            <person name="Morin E."/>
            <person name="Otillar R."/>
            <person name="Lindquist E.A."/>
            <person name="Sun H."/>
            <person name="LaButti K.M."/>
            <person name="Schmutz J."/>
            <person name="Jabbour D."/>
            <person name="Luo H."/>
            <person name="Baker S.E."/>
            <person name="Pisabarro A.G."/>
            <person name="Walton J.D."/>
            <person name="Blanchette R.A."/>
            <person name="Henrissat B."/>
            <person name="Martin F."/>
            <person name="Cullen D."/>
            <person name="Hibbett D.S."/>
            <person name="Grigoriev I.V."/>
        </authorList>
    </citation>
    <scope>NUCLEOTIDE SEQUENCE [LARGE SCALE GENOMIC DNA]</scope>
    <source>
        <strain evidence="2">FD-172 SS1</strain>
    </source>
</reference>
<evidence type="ECO:0000313" key="2">
    <source>
        <dbReference type="Proteomes" id="UP000027195"/>
    </source>
</evidence>
<gene>
    <name evidence="1" type="ORF">BOTBODRAFT_42236</name>
</gene>
<dbReference type="InParanoid" id="A0A067N366"/>
<sequence length="176" mass="20626">MIDIENSLKGRTRHFIGISEEKPKLEGSRTLAPTLVRGFHSISELSGQCFWDLFWQYFTWRPRAQYRLWHSGCLGQTTTTKQKRLNLLVILIDMSQSYLCRFKDDCEIEKYPPFPEWTDDHTYRGDLNKGRVVIYLYPKHNPSWLSEYWTATEGLSLLDAGIPEEMQIWFEGAPGS</sequence>
<dbReference type="EMBL" id="KL198021">
    <property type="protein sequence ID" value="KDQ18587.1"/>
    <property type="molecule type" value="Genomic_DNA"/>
</dbReference>
<keyword evidence="2" id="KW-1185">Reference proteome</keyword>
<evidence type="ECO:0000313" key="1">
    <source>
        <dbReference type="EMBL" id="KDQ18587.1"/>
    </source>
</evidence>
<organism evidence="1 2">
    <name type="scientific">Botryobasidium botryosum (strain FD-172 SS1)</name>
    <dbReference type="NCBI Taxonomy" id="930990"/>
    <lineage>
        <taxon>Eukaryota</taxon>
        <taxon>Fungi</taxon>
        <taxon>Dikarya</taxon>
        <taxon>Basidiomycota</taxon>
        <taxon>Agaricomycotina</taxon>
        <taxon>Agaricomycetes</taxon>
        <taxon>Cantharellales</taxon>
        <taxon>Botryobasidiaceae</taxon>
        <taxon>Botryobasidium</taxon>
    </lineage>
</organism>
<name>A0A067N366_BOTB1</name>
<accession>A0A067N366</accession>
<proteinExistence type="predicted"/>
<dbReference type="HOGENOM" id="CLU_1524908_0_0_1"/>
<protein>
    <submittedName>
        <fullName evidence="1">Uncharacterized protein</fullName>
    </submittedName>
</protein>